<feature type="signal peptide" evidence="1">
    <location>
        <begin position="1"/>
        <end position="29"/>
    </location>
</feature>
<organism evidence="2 3">
    <name type="scientific">Mortierella hygrophila</name>
    <dbReference type="NCBI Taxonomy" id="979708"/>
    <lineage>
        <taxon>Eukaryota</taxon>
        <taxon>Fungi</taxon>
        <taxon>Fungi incertae sedis</taxon>
        <taxon>Mucoromycota</taxon>
        <taxon>Mortierellomycotina</taxon>
        <taxon>Mortierellomycetes</taxon>
        <taxon>Mortierellales</taxon>
        <taxon>Mortierellaceae</taxon>
        <taxon>Mortierella</taxon>
    </lineage>
</organism>
<gene>
    <name evidence="2" type="ORF">EC957_005654</name>
</gene>
<feature type="chain" id="PRO_5040365091" evidence="1">
    <location>
        <begin position="30"/>
        <end position="103"/>
    </location>
</feature>
<name>A0A9P6EZY5_9FUNG</name>
<accession>A0A9P6EZY5</accession>
<dbReference type="EMBL" id="JAAAXW010000259">
    <property type="protein sequence ID" value="KAF9539201.1"/>
    <property type="molecule type" value="Genomic_DNA"/>
</dbReference>
<proteinExistence type="predicted"/>
<evidence type="ECO:0000256" key="1">
    <source>
        <dbReference type="SAM" id="SignalP"/>
    </source>
</evidence>
<sequence>MARSTTFLLPLLLTVLLLTTLNHHIYVSAVPVPVPIPVSIIPTTTDEPALTVEHPNPSTIEKRQLLGGLLGGLPSFKNEGGNAGGVQTPLLSPIINFQKAFYK</sequence>
<protein>
    <submittedName>
        <fullName evidence="2">Uncharacterized protein</fullName>
    </submittedName>
</protein>
<dbReference type="AlphaFoldDB" id="A0A9P6EZY5"/>
<evidence type="ECO:0000313" key="3">
    <source>
        <dbReference type="Proteomes" id="UP000723463"/>
    </source>
</evidence>
<reference evidence="2" key="1">
    <citation type="journal article" date="2020" name="Fungal Divers.">
        <title>Resolving the Mortierellaceae phylogeny through synthesis of multi-gene phylogenetics and phylogenomics.</title>
        <authorList>
            <person name="Vandepol N."/>
            <person name="Liber J."/>
            <person name="Desiro A."/>
            <person name="Na H."/>
            <person name="Kennedy M."/>
            <person name="Barry K."/>
            <person name="Grigoriev I.V."/>
            <person name="Miller A.N."/>
            <person name="O'Donnell K."/>
            <person name="Stajich J.E."/>
            <person name="Bonito G."/>
        </authorList>
    </citation>
    <scope>NUCLEOTIDE SEQUENCE</scope>
    <source>
        <strain evidence="2">NRRL 2591</strain>
    </source>
</reference>
<comment type="caution">
    <text evidence="2">The sequence shown here is derived from an EMBL/GenBank/DDBJ whole genome shotgun (WGS) entry which is preliminary data.</text>
</comment>
<dbReference type="Proteomes" id="UP000723463">
    <property type="component" value="Unassembled WGS sequence"/>
</dbReference>
<keyword evidence="3" id="KW-1185">Reference proteome</keyword>
<evidence type="ECO:0000313" key="2">
    <source>
        <dbReference type="EMBL" id="KAF9539201.1"/>
    </source>
</evidence>
<keyword evidence="1" id="KW-0732">Signal</keyword>